<evidence type="ECO:0000313" key="3">
    <source>
        <dbReference type="Proteomes" id="UP000593565"/>
    </source>
</evidence>
<gene>
    <name evidence="2" type="ORF">AMELA_G00037630</name>
</gene>
<feature type="coiled-coil region" evidence="1">
    <location>
        <begin position="36"/>
        <end position="63"/>
    </location>
</feature>
<name>A0A7J6B8U3_AMEME</name>
<organism evidence="2 3">
    <name type="scientific">Ameiurus melas</name>
    <name type="common">Black bullhead</name>
    <name type="synonym">Silurus melas</name>
    <dbReference type="NCBI Taxonomy" id="219545"/>
    <lineage>
        <taxon>Eukaryota</taxon>
        <taxon>Metazoa</taxon>
        <taxon>Chordata</taxon>
        <taxon>Craniata</taxon>
        <taxon>Vertebrata</taxon>
        <taxon>Euteleostomi</taxon>
        <taxon>Actinopterygii</taxon>
        <taxon>Neopterygii</taxon>
        <taxon>Teleostei</taxon>
        <taxon>Ostariophysi</taxon>
        <taxon>Siluriformes</taxon>
        <taxon>Ictaluridae</taxon>
        <taxon>Ameiurus</taxon>
    </lineage>
</organism>
<keyword evidence="1" id="KW-0175">Coiled coil</keyword>
<dbReference type="EMBL" id="JAAGNN010000003">
    <property type="protein sequence ID" value="KAF4091494.1"/>
    <property type="molecule type" value="Genomic_DNA"/>
</dbReference>
<accession>A0A7J6B8U3</accession>
<dbReference type="AlphaFoldDB" id="A0A7J6B8U3"/>
<reference evidence="2 3" key="1">
    <citation type="submission" date="2020-02" db="EMBL/GenBank/DDBJ databases">
        <title>A chromosome-scale genome assembly of the black bullhead catfish (Ameiurus melas).</title>
        <authorList>
            <person name="Wen M."/>
            <person name="Zham M."/>
            <person name="Cabau C."/>
            <person name="Klopp C."/>
            <person name="Donnadieu C."/>
            <person name="Roques C."/>
            <person name="Bouchez O."/>
            <person name="Lampietro C."/>
            <person name="Jouanno E."/>
            <person name="Herpin A."/>
            <person name="Louis A."/>
            <person name="Berthelot C."/>
            <person name="Parey E."/>
            <person name="Roest-Crollius H."/>
            <person name="Braasch I."/>
            <person name="Postlethwait J."/>
            <person name="Robinson-Rechavi M."/>
            <person name="Echchiki A."/>
            <person name="Begum T."/>
            <person name="Montfort J."/>
            <person name="Schartl M."/>
            <person name="Bobe J."/>
            <person name="Guiguen Y."/>
        </authorList>
    </citation>
    <scope>NUCLEOTIDE SEQUENCE [LARGE SCALE GENOMIC DNA]</scope>
    <source>
        <strain evidence="2">M_S1</strain>
        <tissue evidence="2">Blood</tissue>
    </source>
</reference>
<sequence>DTRPAGTSHLKTSNQRTRSLFTTPCVRACSAFCSKKECFTEQIQILEGKISVLEDELEKLRSNPRER</sequence>
<proteinExistence type="predicted"/>
<keyword evidence="3" id="KW-1185">Reference proteome</keyword>
<protein>
    <submittedName>
        <fullName evidence="2">Uncharacterized protein</fullName>
    </submittedName>
</protein>
<evidence type="ECO:0000313" key="2">
    <source>
        <dbReference type="EMBL" id="KAF4091494.1"/>
    </source>
</evidence>
<comment type="caution">
    <text evidence="2">The sequence shown here is derived from an EMBL/GenBank/DDBJ whole genome shotgun (WGS) entry which is preliminary data.</text>
</comment>
<evidence type="ECO:0000256" key="1">
    <source>
        <dbReference type="SAM" id="Coils"/>
    </source>
</evidence>
<feature type="non-terminal residue" evidence="2">
    <location>
        <position position="1"/>
    </location>
</feature>
<dbReference type="Proteomes" id="UP000593565">
    <property type="component" value="Unassembled WGS sequence"/>
</dbReference>